<dbReference type="Pfam" id="PF02826">
    <property type="entry name" value="2-Hacid_dh_C"/>
    <property type="match status" value="1"/>
</dbReference>
<accession>N1WK10</accession>
<dbReference type="Pfam" id="PF00389">
    <property type="entry name" value="2-Hacid_dh"/>
    <property type="match status" value="1"/>
</dbReference>
<dbReference type="STRING" id="1189619.pgond44_11296"/>
<keyword evidence="7" id="KW-1185">Reference proteome</keyword>
<dbReference type="InterPro" id="IPR036291">
    <property type="entry name" value="NAD(P)-bd_dom_sf"/>
</dbReference>
<dbReference type="GO" id="GO:0051287">
    <property type="term" value="F:NAD binding"/>
    <property type="evidence" value="ECO:0007669"/>
    <property type="project" value="InterPro"/>
</dbReference>
<dbReference type="InterPro" id="IPR058205">
    <property type="entry name" value="D-LDH-like"/>
</dbReference>
<dbReference type="EMBL" id="APLF01000011">
    <property type="protein sequence ID" value="EMY80561.1"/>
    <property type="molecule type" value="Genomic_DNA"/>
</dbReference>
<dbReference type="eggNOG" id="COG1052">
    <property type="taxonomic scope" value="Bacteria"/>
</dbReference>
<dbReference type="AlphaFoldDB" id="N1WK10"/>
<dbReference type="RefSeq" id="WP_003441926.1">
    <property type="nucleotide sequence ID" value="NZ_APLF01000011.1"/>
</dbReference>
<evidence type="ECO:0000313" key="7">
    <source>
        <dbReference type="Proteomes" id="UP000012317"/>
    </source>
</evidence>
<reference evidence="6 7" key="1">
    <citation type="journal article" date="2014" name="Genome Biol. Evol.">
        <title>Extensive gene acquisition in the extremely psychrophilic bacterial species Psychroflexus torquis and the link to sea-ice ecosystem specialism.</title>
        <authorList>
            <person name="Feng S."/>
            <person name="Powell S.M."/>
            <person name="Wilson R."/>
            <person name="Bowman J.P."/>
        </authorList>
    </citation>
    <scope>NUCLEOTIDE SEQUENCE [LARGE SCALE GENOMIC DNA]</scope>
    <source>
        <strain evidence="6 7">ACAM 44</strain>
    </source>
</reference>
<dbReference type="InterPro" id="IPR006140">
    <property type="entry name" value="D-isomer_DH_NAD-bd"/>
</dbReference>
<dbReference type="Proteomes" id="UP000012317">
    <property type="component" value="Unassembled WGS sequence"/>
</dbReference>
<evidence type="ECO:0000256" key="2">
    <source>
        <dbReference type="ARBA" id="ARBA00023027"/>
    </source>
</evidence>
<dbReference type="GO" id="GO:0008720">
    <property type="term" value="F:D-lactate dehydrogenase (NAD+) activity"/>
    <property type="evidence" value="ECO:0007669"/>
    <property type="project" value="TreeGrafter"/>
</dbReference>
<dbReference type="InterPro" id="IPR006139">
    <property type="entry name" value="D-isomer_2_OHA_DH_cat_dom"/>
</dbReference>
<evidence type="ECO:0000259" key="5">
    <source>
        <dbReference type="Pfam" id="PF02826"/>
    </source>
</evidence>
<evidence type="ECO:0000256" key="3">
    <source>
        <dbReference type="RuleBase" id="RU003719"/>
    </source>
</evidence>
<comment type="caution">
    <text evidence="6">The sequence shown here is derived from an EMBL/GenBank/DDBJ whole genome shotgun (WGS) entry which is preliminary data.</text>
</comment>
<evidence type="ECO:0000256" key="1">
    <source>
        <dbReference type="ARBA" id="ARBA00005854"/>
    </source>
</evidence>
<dbReference type="SUPFAM" id="SSF52283">
    <property type="entry name" value="Formate/glycerate dehydrogenase catalytic domain-like"/>
    <property type="match status" value="1"/>
</dbReference>
<protein>
    <submittedName>
        <fullName evidence="6">D-lactate dehydrogenase</fullName>
    </submittedName>
</protein>
<dbReference type="SUPFAM" id="SSF51735">
    <property type="entry name" value="NAD(P)-binding Rossmann-fold domains"/>
    <property type="match status" value="1"/>
</dbReference>
<feature type="domain" description="D-isomer specific 2-hydroxyacid dehydrogenase catalytic" evidence="4">
    <location>
        <begin position="3"/>
        <end position="326"/>
    </location>
</feature>
<dbReference type="PANTHER" id="PTHR43026:SF1">
    <property type="entry name" value="2-HYDROXYACID DEHYDROGENASE HOMOLOG 1-RELATED"/>
    <property type="match status" value="1"/>
</dbReference>
<sequence>MNVLIYSAKPFEISLIKEENKGRYAVSFTEKRLSLVTAKLAMNYDAISIFSADDASSEVLEKLKAMGIHYITLRSTGHDNIDLKKARQLGLKVANVPSYSPNSIAEHAIALCLTFNRKIVKAQHQTLEYNFLLDDLIGFNLHQKKVGVMGTGSIGEVLIKILHGFGCSILANDIHKNEQLIKDYKVQYVTKEVIAESADIIFICLPLNSNTRYLIDKDYLHQLKKKPVLINIARGAIVHTEELLKALDANVISGYATDVYEFEHGVFFYDRSKEIPEDPILHQLLCHSKTLVTPHQGFATNEALQAIISTTFKNLNAWEAGKDSAYELS</sequence>
<gene>
    <name evidence="6" type="ORF">pgond44_11296</name>
</gene>
<evidence type="ECO:0000259" key="4">
    <source>
        <dbReference type="Pfam" id="PF00389"/>
    </source>
</evidence>
<proteinExistence type="inferred from homology"/>
<dbReference type="PATRIC" id="fig|1189619.4.peg.2333"/>
<organism evidence="6 7">
    <name type="scientific">Psychroflexus gondwanensis ACAM 44</name>
    <dbReference type="NCBI Taxonomy" id="1189619"/>
    <lineage>
        <taxon>Bacteria</taxon>
        <taxon>Pseudomonadati</taxon>
        <taxon>Bacteroidota</taxon>
        <taxon>Flavobacteriia</taxon>
        <taxon>Flavobacteriales</taxon>
        <taxon>Flavobacteriaceae</taxon>
        <taxon>Psychroflexus</taxon>
    </lineage>
</organism>
<name>N1WK10_9FLAO</name>
<comment type="similarity">
    <text evidence="1 3">Belongs to the D-isomer specific 2-hydroxyacid dehydrogenase family.</text>
</comment>
<dbReference type="PANTHER" id="PTHR43026">
    <property type="entry name" value="2-HYDROXYACID DEHYDROGENASE HOMOLOG 1-RELATED"/>
    <property type="match status" value="1"/>
</dbReference>
<keyword evidence="2" id="KW-0520">NAD</keyword>
<keyword evidence="3" id="KW-0560">Oxidoreductase</keyword>
<feature type="domain" description="D-isomer specific 2-hydroxyacid dehydrogenase NAD-binding" evidence="5">
    <location>
        <begin position="109"/>
        <end position="297"/>
    </location>
</feature>
<evidence type="ECO:0000313" key="6">
    <source>
        <dbReference type="EMBL" id="EMY80561.1"/>
    </source>
</evidence>
<dbReference type="Gene3D" id="3.40.50.720">
    <property type="entry name" value="NAD(P)-binding Rossmann-like Domain"/>
    <property type="match status" value="2"/>
</dbReference>